<dbReference type="Gramene" id="Psat05G0266200-T1">
    <property type="protein sequence ID" value="KAI5405993.1"/>
    <property type="gene ID" value="KIW84_052662"/>
</dbReference>
<dbReference type="Gene3D" id="3.40.1190.20">
    <property type="match status" value="1"/>
</dbReference>
<keyword evidence="2" id="KW-1185">Reference proteome</keyword>
<gene>
    <name evidence="1" type="ORF">KIW84_052662</name>
</gene>
<evidence type="ECO:0000313" key="2">
    <source>
        <dbReference type="Proteomes" id="UP001058974"/>
    </source>
</evidence>
<protein>
    <submittedName>
        <fullName evidence="1">Uncharacterized protein</fullName>
    </submittedName>
</protein>
<organism evidence="1 2">
    <name type="scientific">Pisum sativum</name>
    <name type="common">Garden pea</name>
    <name type="synonym">Lathyrus oleraceus</name>
    <dbReference type="NCBI Taxonomy" id="3888"/>
    <lineage>
        <taxon>Eukaryota</taxon>
        <taxon>Viridiplantae</taxon>
        <taxon>Streptophyta</taxon>
        <taxon>Embryophyta</taxon>
        <taxon>Tracheophyta</taxon>
        <taxon>Spermatophyta</taxon>
        <taxon>Magnoliopsida</taxon>
        <taxon>eudicotyledons</taxon>
        <taxon>Gunneridae</taxon>
        <taxon>Pentapetalae</taxon>
        <taxon>rosids</taxon>
        <taxon>fabids</taxon>
        <taxon>Fabales</taxon>
        <taxon>Fabaceae</taxon>
        <taxon>Papilionoideae</taxon>
        <taxon>50 kb inversion clade</taxon>
        <taxon>NPAAA clade</taxon>
        <taxon>Hologalegina</taxon>
        <taxon>IRL clade</taxon>
        <taxon>Fabeae</taxon>
        <taxon>Lathyrus</taxon>
    </lineage>
</organism>
<proteinExistence type="predicted"/>
<accession>A0A9D4WQY4</accession>
<reference evidence="1 2" key="1">
    <citation type="journal article" date="2022" name="Nat. Genet.">
        <title>Improved pea reference genome and pan-genome highlight genomic features and evolutionary characteristics.</title>
        <authorList>
            <person name="Yang T."/>
            <person name="Liu R."/>
            <person name="Luo Y."/>
            <person name="Hu S."/>
            <person name="Wang D."/>
            <person name="Wang C."/>
            <person name="Pandey M.K."/>
            <person name="Ge S."/>
            <person name="Xu Q."/>
            <person name="Li N."/>
            <person name="Li G."/>
            <person name="Huang Y."/>
            <person name="Saxena R.K."/>
            <person name="Ji Y."/>
            <person name="Li M."/>
            <person name="Yan X."/>
            <person name="He Y."/>
            <person name="Liu Y."/>
            <person name="Wang X."/>
            <person name="Xiang C."/>
            <person name="Varshney R.K."/>
            <person name="Ding H."/>
            <person name="Gao S."/>
            <person name="Zong X."/>
        </authorList>
    </citation>
    <scope>NUCLEOTIDE SEQUENCE [LARGE SCALE GENOMIC DNA]</scope>
    <source>
        <strain evidence="1 2">cv. Zhongwan 6</strain>
    </source>
</reference>
<dbReference type="EMBL" id="JAMSHJ010000005">
    <property type="protein sequence ID" value="KAI5405993.1"/>
    <property type="molecule type" value="Genomic_DNA"/>
</dbReference>
<evidence type="ECO:0000313" key="1">
    <source>
        <dbReference type="EMBL" id="KAI5405993.1"/>
    </source>
</evidence>
<sequence length="179" mass="19580">MEETFTSLQKAKKLTRDHLFIVAFVAVDKSHAFDAAVSTQAVFGVAGELGMKMAKDPASLRMHLIDALYGLDEATLQSHGKWILILSNVLAPSVAICSGGIRGFSSANPLSFLNFPVLPSTQWRLMSLSQHNRVCLRESECWLEVVRLGQLLESTCRDGAGLFLSNEEAEVKCIVLQGN</sequence>
<dbReference type="AlphaFoldDB" id="A0A9D4WQY4"/>
<comment type="caution">
    <text evidence="1">The sequence shown here is derived from an EMBL/GenBank/DDBJ whole genome shotgun (WGS) entry which is preliminary data.</text>
</comment>
<dbReference type="InterPro" id="IPR029056">
    <property type="entry name" value="Ribokinase-like"/>
</dbReference>
<name>A0A9D4WQY4_PEA</name>
<dbReference type="Proteomes" id="UP001058974">
    <property type="component" value="Chromosome 5"/>
</dbReference>